<gene>
    <name evidence="2" type="ORF">FNU79_15045</name>
</gene>
<feature type="signal peptide" evidence="1">
    <location>
        <begin position="1"/>
        <end position="21"/>
    </location>
</feature>
<evidence type="ECO:0000313" key="2">
    <source>
        <dbReference type="EMBL" id="TSA81444.1"/>
    </source>
</evidence>
<feature type="chain" id="PRO_5021736788" evidence="1">
    <location>
        <begin position="22"/>
        <end position="125"/>
    </location>
</feature>
<dbReference type="EMBL" id="VKDB01000022">
    <property type="protein sequence ID" value="TSA81444.1"/>
    <property type="molecule type" value="Genomic_DNA"/>
</dbReference>
<dbReference type="RefSeq" id="WP_143721632.1">
    <property type="nucleotide sequence ID" value="NZ_VKDB01000022.1"/>
</dbReference>
<keyword evidence="3" id="KW-1185">Reference proteome</keyword>
<proteinExistence type="predicted"/>
<dbReference type="OrthoDB" id="24764at1298"/>
<evidence type="ECO:0000313" key="3">
    <source>
        <dbReference type="Proteomes" id="UP000316092"/>
    </source>
</evidence>
<protein>
    <submittedName>
        <fullName evidence="2">Uncharacterized protein</fullName>
    </submittedName>
</protein>
<evidence type="ECO:0000256" key="1">
    <source>
        <dbReference type="SAM" id="SignalP"/>
    </source>
</evidence>
<name>A0A553UML0_9DEIO</name>
<accession>A0A553UML0</accession>
<reference evidence="2 3" key="1">
    <citation type="submission" date="2019-07" db="EMBL/GenBank/DDBJ databases">
        <title>Deinococcus detaillus sp. nov., isolated from humus soil in Antarctica.</title>
        <authorList>
            <person name="Zhang K."/>
        </authorList>
    </citation>
    <scope>NUCLEOTIDE SEQUENCE [LARGE SCALE GENOMIC DNA]</scope>
    <source>
        <strain evidence="2 3">H1</strain>
    </source>
</reference>
<organism evidence="2 3">
    <name type="scientific">Deinococcus detaillensis</name>
    <dbReference type="NCBI Taxonomy" id="2592048"/>
    <lineage>
        <taxon>Bacteria</taxon>
        <taxon>Thermotogati</taxon>
        <taxon>Deinococcota</taxon>
        <taxon>Deinococci</taxon>
        <taxon>Deinococcales</taxon>
        <taxon>Deinococcaceae</taxon>
        <taxon>Deinococcus</taxon>
    </lineage>
</organism>
<sequence>MRNLITLTALTALSLLSASHAQSVRSAIPSRINTATALEPVTTEPLNTVIHPYTEVQPPLAAPRWCRWFKMGVPALPVGGWYVTTTYNMWEGEYWVLHCRAATGFSMAQPAKVEMQMVQDVIKLP</sequence>
<keyword evidence="1" id="KW-0732">Signal</keyword>
<comment type="caution">
    <text evidence="2">The sequence shown here is derived from an EMBL/GenBank/DDBJ whole genome shotgun (WGS) entry which is preliminary data.</text>
</comment>
<dbReference type="AlphaFoldDB" id="A0A553UML0"/>
<dbReference type="Proteomes" id="UP000316092">
    <property type="component" value="Unassembled WGS sequence"/>
</dbReference>